<evidence type="ECO:0000256" key="7">
    <source>
        <dbReference type="ARBA" id="ARBA00023315"/>
    </source>
</evidence>
<dbReference type="EMBL" id="JAODUO010000366">
    <property type="protein sequence ID" value="KAK2182106.1"/>
    <property type="molecule type" value="Genomic_DNA"/>
</dbReference>
<keyword evidence="3" id="KW-0813">Transport</keyword>
<dbReference type="Pfam" id="PF00755">
    <property type="entry name" value="Carn_acyltransf"/>
    <property type="match status" value="1"/>
</dbReference>
<dbReference type="PANTHER" id="PTHR22589:SF16">
    <property type="entry name" value="CARNITINE O-PALMITOYLTRANSFERASE 2, MITOCHONDRIAL"/>
    <property type="match status" value="1"/>
</dbReference>
<keyword evidence="13" id="KW-1185">Reference proteome</keyword>
<dbReference type="PANTHER" id="PTHR22589">
    <property type="entry name" value="CARNITINE O-ACYLTRANSFERASE"/>
    <property type="match status" value="1"/>
</dbReference>
<comment type="caution">
    <text evidence="12">The sequence shown here is derived from an EMBL/GenBank/DDBJ whole genome shotgun (WGS) entry which is preliminary data.</text>
</comment>
<accession>A0AAD9L2Y9</accession>
<dbReference type="FunFam" id="1.10.275.20:FF:000001">
    <property type="entry name" value="carnitine O-palmitoyltransferase 2, mitochondrial"/>
    <property type="match status" value="1"/>
</dbReference>
<reference evidence="12" key="1">
    <citation type="journal article" date="2023" name="Mol. Biol. Evol.">
        <title>Third-Generation Sequencing Reveals the Adaptive Role of the Epigenome in Three Deep-Sea Polychaetes.</title>
        <authorList>
            <person name="Perez M."/>
            <person name="Aroh O."/>
            <person name="Sun Y."/>
            <person name="Lan Y."/>
            <person name="Juniper S.K."/>
            <person name="Young C.R."/>
            <person name="Angers B."/>
            <person name="Qian P.Y."/>
        </authorList>
    </citation>
    <scope>NUCLEOTIDE SEQUENCE</scope>
    <source>
        <strain evidence="12">R07B-5</strain>
    </source>
</reference>
<dbReference type="Gene3D" id="3.30.559.10">
    <property type="entry name" value="Chloramphenicol acetyltransferase-like domain"/>
    <property type="match status" value="1"/>
</dbReference>
<dbReference type="FunFam" id="1.20.1280.180:FF:000001">
    <property type="entry name" value="Carnitine O-palmitoyltransferase 2, mitochondrial"/>
    <property type="match status" value="1"/>
</dbReference>
<dbReference type="AlphaFoldDB" id="A0AAD9L2Y9"/>
<evidence type="ECO:0000256" key="2">
    <source>
        <dbReference type="ARBA" id="ARBA00005232"/>
    </source>
</evidence>
<protein>
    <recommendedName>
        <fullName evidence="11">Choline/carnitine acyltransferase domain-containing protein</fullName>
    </recommendedName>
</protein>
<keyword evidence="4 10" id="KW-0808">Transferase</keyword>
<dbReference type="GO" id="GO:0005739">
    <property type="term" value="C:mitochondrion"/>
    <property type="evidence" value="ECO:0007669"/>
    <property type="project" value="TreeGrafter"/>
</dbReference>
<name>A0AAD9L2Y9_RIDPI</name>
<comment type="pathway">
    <text evidence="1">Lipid metabolism; fatty acid beta-oxidation.</text>
</comment>
<dbReference type="InterPro" id="IPR042231">
    <property type="entry name" value="Cho/carn_acyl_trans_2"/>
</dbReference>
<dbReference type="Proteomes" id="UP001209878">
    <property type="component" value="Unassembled WGS sequence"/>
</dbReference>
<dbReference type="InterPro" id="IPR042572">
    <property type="entry name" value="Carn_acyl_trans_N"/>
</dbReference>
<evidence type="ECO:0000256" key="4">
    <source>
        <dbReference type="ARBA" id="ARBA00022679"/>
    </source>
</evidence>
<evidence type="ECO:0000259" key="11">
    <source>
        <dbReference type="Pfam" id="PF00755"/>
    </source>
</evidence>
<sequence>MKNFTWHNHIAGNLFLYSGASSDDFLHKSIVPTDHFQKSLPRLPLPELPKTCERYLNAQRPLLTEEQFKQTEKIVANFRDGDGKDLQNELVQQNNRNKNTSYISAPWSDMYLKGRMSVVLNHNPFIAFNDDPRPGYNDQLIRATNLVVSSLRFMKTLRSNVLEPEVFHLNPEKSDTMEFRKFVRWLPKSVSWYGAYWYKAFPLDMSQYSKLFNTTRIPRPVKDETFTDMSARHLLVIRRGNFYVVDVLDKDGNILAGEEIQAHLKYIMDDQSPQTEHPLGVLTTADRDTWTNLRQQLEAAGNSEKLRLIDSALFALALDDTGPEDVTQISKSFLHSDGVNRWFDKSFSLILDKNGKACVNFEHSWGDGVAVLRYFNEVFTDTTTRPRINPDSQPAPVDSASAVLKLEFTLTPGVKEGIKQVKEEFSIRADSIVLNYIEYRRFGKNFLKKQRLSPDGMMQLAIQLAYYKQYGQTVATYESASTAAFKHGRTETVRSATMATKNACKMFGQGSKTSASEVRAALEECSKVHGQLTKDAAMGQGFDRHLFALRYLAEASGQLPELYTDQAYKDINHVILSTSTLSSPAVFIGGFGPVVPNGFGIGYGVADDVMGCIVTGYKGNQNVDEFLGCMQEGLDDIHRVLQETEA</sequence>
<evidence type="ECO:0000256" key="8">
    <source>
        <dbReference type="ARBA" id="ARBA00048999"/>
    </source>
</evidence>
<dbReference type="Gene3D" id="1.10.275.20">
    <property type="entry name" value="Choline/Carnitine o-acyltransferase"/>
    <property type="match status" value="1"/>
</dbReference>
<feature type="active site" description="Proton acceptor" evidence="9">
    <location>
        <position position="363"/>
    </location>
</feature>
<evidence type="ECO:0000256" key="10">
    <source>
        <dbReference type="RuleBase" id="RU003801"/>
    </source>
</evidence>
<dbReference type="InterPro" id="IPR039551">
    <property type="entry name" value="Cho/carn_acyl_trans"/>
</dbReference>
<keyword evidence="6" id="KW-0443">Lipid metabolism</keyword>
<proteinExistence type="inferred from homology"/>
<evidence type="ECO:0000256" key="6">
    <source>
        <dbReference type="ARBA" id="ARBA00023098"/>
    </source>
</evidence>
<evidence type="ECO:0000313" key="13">
    <source>
        <dbReference type="Proteomes" id="UP001209878"/>
    </source>
</evidence>
<dbReference type="Gene3D" id="3.30.559.70">
    <property type="entry name" value="Choline/Carnitine o-acyltransferase, domain 2"/>
    <property type="match status" value="1"/>
</dbReference>
<organism evidence="12 13">
    <name type="scientific">Ridgeia piscesae</name>
    <name type="common">Tubeworm</name>
    <dbReference type="NCBI Taxonomy" id="27915"/>
    <lineage>
        <taxon>Eukaryota</taxon>
        <taxon>Metazoa</taxon>
        <taxon>Spiralia</taxon>
        <taxon>Lophotrochozoa</taxon>
        <taxon>Annelida</taxon>
        <taxon>Polychaeta</taxon>
        <taxon>Sedentaria</taxon>
        <taxon>Canalipalpata</taxon>
        <taxon>Sabellida</taxon>
        <taxon>Siboglinidae</taxon>
        <taxon>Ridgeia</taxon>
    </lineage>
</organism>
<comment type="similarity">
    <text evidence="2 10">Belongs to the carnitine/choline acetyltransferase family.</text>
</comment>
<comment type="catalytic activity">
    <reaction evidence="8">
        <text>4,8-dimethylnonanoyl-CoA + (R)-carnitine = O-4,8-dimethylnonanoyl-(R)-carnitine + CoA</text>
        <dbReference type="Rhea" id="RHEA:44860"/>
        <dbReference type="ChEBI" id="CHEBI:16347"/>
        <dbReference type="ChEBI" id="CHEBI:57287"/>
        <dbReference type="ChEBI" id="CHEBI:77061"/>
        <dbReference type="ChEBI" id="CHEBI:84654"/>
    </reaction>
</comment>
<dbReference type="SUPFAM" id="SSF52777">
    <property type="entry name" value="CoA-dependent acyltransferases"/>
    <property type="match status" value="2"/>
</dbReference>
<evidence type="ECO:0000256" key="9">
    <source>
        <dbReference type="PIRSR" id="PIRSR600542-1"/>
    </source>
</evidence>
<keyword evidence="7 10" id="KW-0012">Acyltransferase</keyword>
<dbReference type="PROSITE" id="PS00440">
    <property type="entry name" value="ACYLTRANSF_C_2"/>
    <property type="match status" value="1"/>
</dbReference>
<dbReference type="InterPro" id="IPR000542">
    <property type="entry name" value="Carn_acyl_trans"/>
</dbReference>
<dbReference type="InterPro" id="IPR023213">
    <property type="entry name" value="CAT-like_dom_sf"/>
</dbReference>
<dbReference type="GO" id="GO:0006635">
    <property type="term" value="P:fatty acid beta-oxidation"/>
    <property type="evidence" value="ECO:0007669"/>
    <property type="project" value="TreeGrafter"/>
</dbReference>
<evidence type="ECO:0000313" key="12">
    <source>
        <dbReference type="EMBL" id="KAK2182106.1"/>
    </source>
</evidence>
<dbReference type="GO" id="GO:0004095">
    <property type="term" value="F:carnitine O-palmitoyltransferase activity"/>
    <property type="evidence" value="ECO:0007669"/>
    <property type="project" value="TreeGrafter"/>
</dbReference>
<evidence type="ECO:0000256" key="1">
    <source>
        <dbReference type="ARBA" id="ARBA00005005"/>
    </source>
</evidence>
<evidence type="ECO:0000256" key="5">
    <source>
        <dbReference type="ARBA" id="ARBA00022832"/>
    </source>
</evidence>
<gene>
    <name evidence="12" type="ORF">NP493_366g01024</name>
</gene>
<evidence type="ECO:0000256" key="3">
    <source>
        <dbReference type="ARBA" id="ARBA00022448"/>
    </source>
</evidence>
<dbReference type="Gene3D" id="1.20.1280.180">
    <property type="match status" value="1"/>
</dbReference>
<keyword evidence="5" id="KW-0276">Fatty acid metabolism</keyword>
<feature type="domain" description="Choline/carnitine acyltransferase" evidence="11">
    <location>
        <begin position="43"/>
        <end position="631"/>
    </location>
</feature>